<keyword evidence="3" id="KW-1185">Reference proteome</keyword>
<sequence length="140" mass="16440">MYGIVKINGILKQLIIKQNNNEQLKILQFLRRTIILFPLSFWLCYAPLVLQRTIYEFSGYNLYQNISWFDNIFFPLTKLNGLFNMLIFRFFMKSRNYSSTQSEDQSISNQEIRGTQSSSALTNSDMISILSKQTITDQLL</sequence>
<feature type="transmembrane region" description="Helical" evidence="1">
    <location>
        <begin position="34"/>
        <end position="52"/>
    </location>
</feature>
<name>A0A0V0QIE8_PSEPJ</name>
<dbReference type="Proteomes" id="UP000054937">
    <property type="component" value="Unassembled WGS sequence"/>
</dbReference>
<dbReference type="AlphaFoldDB" id="A0A0V0QIE8"/>
<evidence type="ECO:0000313" key="3">
    <source>
        <dbReference type="Proteomes" id="UP000054937"/>
    </source>
</evidence>
<protein>
    <submittedName>
        <fullName evidence="2">Uncharacterized protein</fullName>
    </submittedName>
</protein>
<accession>A0A0V0QIE8</accession>
<dbReference type="SUPFAM" id="SSF81321">
    <property type="entry name" value="Family A G protein-coupled receptor-like"/>
    <property type="match status" value="1"/>
</dbReference>
<evidence type="ECO:0000313" key="2">
    <source>
        <dbReference type="EMBL" id="KRX01864.1"/>
    </source>
</evidence>
<evidence type="ECO:0000256" key="1">
    <source>
        <dbReference type="SAM" id="Phobius"/>
    </source>
</evidence>
<reference evidence="2 3" key="1">
    <citation type="journal article" date="2015" name="Sci. Rep.">
        <title>Genome of the facultative scuticociliatosis pathogen Pseudocohnilembus persalinus provides insight into its virulence through horizontal gene transfer.</title>
        <authorList>
            <person name="Xiong J."/>
            <person name="Wang G."/>
            <person name="Cheng J."/>
            <person name="Tian M."/>
            <person name="Pan X."/>
            <person name="Warren A."/>
            <person name="Jiang C."/>
            <person name="Yuan D."/>
            <person name="Miao W."/>
        </authorList>
    </citation>
    <scope>NUCLEOTIDE SEQUENCE [LARGE SCALE GENOMIC DNA]</scope>
    <source>
        <strain evidence="2">36N120E</strain>
    </source>
</reference>
<organism evidence="2 3">
    <name type="scientific">Pseudocohnilembus persalinus</name>
    <name type="common">Ciliate</name>
    <dbReference type="NCBI Taxonomy" id="266149"/>
    <lineage>
        <taxon>Eukaryota</taxon>
        <taxon>Sar</taxon>
        <taxon>Alveolata</taxon>
        <taxon>Ciliophora</taxon>
        <taxon>Intramacronucleata</taxon>
        <taxon>Oligohymenophorea</taxon>
        <taxon>Scuticociliatia</taxon>
        <taxon>Philasterida</taxon>
        <taxon>Pseudocohnilembidae</taxon>
        <taxon>Pseudocohnilembus</taxon>
    </lineage>
</organism>
<feature type="transmembrane region" description="Helical" evidence="1">
    <location>
        <begin position="72"/>
        <end position="92"/>
    </location>
</feature>
<gene>
    <name evidence="2" type="ORF">PPERSA_00486</name>
</gene>
<keyword evidence="1" id="KW-0812">Transmembrane</keyword>
<keyword evidence="1" id="KW-1133">Transmembrane helix</keyword>
<dbReference type="InParanoid" id="A0A0V0QIE8"/>
<comment type="caution">
    <text evidence="2">The sequence shown here is derived from an EMBL/GenBank/DDBJ whole genome shotgun (WGS) entry which is preliminary data.</text>
</comment>
<proteinExistence type="predicted"/>
<dbReference type="EMBL" id="LDAU01000162">
    <property type="protein sequence ID" value="KRX01864.1"/>
    <property type="molecule type" value="Genomic_DNA"/>
</dbReference>
<keyword evidence="1" id="KW-0472">Membrane</keyword>